<reference evidence="1" key="2">
    <citation type="submission" date="2025-09" db="UniProtKB">
        <authorList>
            <consortium name="EnsemblPlants"/>
        </authorList>
    </citation>
    <scope>IDENTIFICATION</scope>
</reference>
<protein>
    <submittedName>
        <fullName evidence="1">Uncharacterized protein</fullName>
    </submittedName>
</protein>
<reference evidence="1" key="1">
    <citation type="submission" date="2021-05" db="EMBL/GenBank/DDBJ databases">
        <authorList>
            <person name="Scholz U."/>
            <person name="Mascher M."/>
            <person name="Fiebig A."/>
        </authorList>
    </citation>
    <scope>NUCLEOTIDE SEQUENCE [LARGE SCALE GENOMIC DNA]</scope>
</reference>
<sequence length="100" mass="11719">MNTDTIVIEDDGKEDDSEEDDDDEQVVVRPKRKLTSPVWKEFKRVKVMNKMKARCNWCSKKLGGEPRNGTKHLLDHLKVCPYRQRPEVTKKQTSLRFSSN</sequence>
<organism evidence="1 2">
    <name type="scientific">Avena sativa</name>
    <name type="common">Oat</name>
    <dbReference type="NCBI Taxonomy" id="4498"/>
    <lineage>
        <taxon>Eukaryota</taxon>
        <taxon>Viridiplantae</taxon>
        <taxon>Streptophyta</taxon>
        <taxon>Embryophyta</taxon>
        <taxon>Tracheophyta</taxon>
        <taxon>Spermatophyta</taxon>
        <taxon>Magnoliopsida</taxon>
        <taxon>Liliopsida</taxon>
        <taxon>Poales</taxon>
        <taxon>Poaceae</taxon>
        <taxon>BOP clade</taxon>
        <taxon>Pooideae</taxon>
        <taxon>Poodae</taxon>
        <taxon>Poeae</taxon>
        <taxon>Poeae Chloroplast Group 1 (Aveneae type)</taxon>
        <taxon>Aveninae</taxon>
        <taxon>Avena</taxon>
    </lineage>
</organism>
<evidence type="ECO:0000313" key="1">
    <source>
        <dbReference type="EnsemblPlants" id="AVESA.00010b.r2.4CG1328010.1.CDS"/>
    </source>
</evidence>
<proteinExistence type="predicted"/>
<evidence type="ECO:0000313" key="2">
    <source>
        <dbReference type="Proteomes" id="UP001732700"/>
    </source>
</evidence>
<dbReference type="Proteomes" id="UP001732700">
    <property type="component" value="Chromosome 4C"/>
</dbReference>
<accession>A0ACD5WXY7</accession>
<name>A0ACD5WXY7_AVESA</name>
<keyword evidence="2" id="KW-1185">Reference proteome</keyword>
<dbReference type="EnsemblPlants" id="AVESA.00010b.r2.4CG1328010.1">
    <property type="protein sequence ID" value="AVESA.00010b.r2.4CG1328010.1.CDS"/>
    <property type="gene ID" value="AVESA.00010b.r2.4CG1328010"/>
</dbReference>